<dbReference type="InterPro" id="IPR016024">
    <property type="entry name" value="ARM-type_fold"/>
</dbReference>
<evidence type="ECO:0000313" key="6">
    <source>
        <dbReference type="Proteomes" id="UP000186303"/>
    </source>
</evidence>
<accession>A0A1M8A5F1</accession>
<name>A0A1M8A5F1_MALS4</name>
<dbReference type="Proteomes" id="UP000186303">
    <property type="component" value="Chromosome 3"/>
</dbReference>
<evidence type="ECO:0000313" key="5">
    <source>
        <dbReference type="EMBL" id="SHO77710.1"/>
    </source>
</evidence>
<feature type="region of interest" description="Disordered" evidence="1">
    <location>
        <begin position="38"/>
        <end position="114"/>
    </location>
</feature>
<dbReference type="InterPro" id="IPR025614">
    <property type="entry name" value="Cell_morpho_N"/>
</dbReference>
<feature type="compositionally biased region" description="Low complexity" evidence="1">
    <location>
        <begin position="358"/>
        <end position="370"/>
    </location>
</feature>
<dbReference type="EMBL" id="LT671823">
    <property type="protein sequence ID" value="SHO77710.1"/>
    <property type="molecule type" value="Genomic_DNA"/>
</dbReference>
<dbReference type="InterPro" id="IPR025481">
    <property type="entry name" value="Cell_Morphogen_C"/>
</dbReference>
<dbReference type="GO" id="GO:0030427">
    <property type="term" value="C:site of polarized growth"/>
    <property type="evidence" value="ECO:0007669"/>
    <property type="project" value="TreeGrafter"/>
</dbReference>
<dbReference type="SUPFAM" id="SSF48371">
    <property type="entry name" value="ARM repeat"/>
    <property type="match status" value="2"/>
</dbReference>
<reference evidence="6" key="1">
    <citation type="journal article" date="2017" name="Nucleic Acids Res.">
        <title>Proteogenomics produces comprehensive and highly accurate protein-coding gene annotation in a complete genome assembly of Malassezia sympodialis.</title>
        <authorList>
            <person name="Zhu Y."/>
            <person name="Engstroem P.G."/>
            <person name="Tellgren-Roth C."/>
            <person name="Baudo C.D."/>
            <person name="Kennell J.C."/>
            <person name="Sun S."/>
            <person name="Billmyre R.B."/>
            <person name="Schroeder M.S."/>
            <person name="Andersson A."/>
            <person name="Holm T."/>
            <person name="Sigurgeirsson B."/>
            <person name="Wu G."/>
            <person name="Sankaranarayanan S.R."/>
            <person name="Siddharthan R."/>
            <person name="Sanyal K."/>
            <person name="Lundeberg J."/>
            <person name="Nystedt B."/>
            <person name="Boekhout T."/>
            <person name="Dawson T.L. Jr."/>
            <person name="Heitman J."/>
            <person name="Scheynius A."/>
            <person name="Lehtioe J."/>
        </authorList>
    </citation>
    <scope>NUCLEOTIDE SEQUENCE [LARGE SCALE GENOMIC DNA]</scope>
    <source>
        <strain evidence="6">ATCC 42132</strain>
    </source>
</reference>
<dbReference type="PANTHER" id="PTHR12295:SF30">
    <property type="entry name" value="PROTEIN FURRY"/>
    <property type="match status" value="1"/>
</dbReference>
<feature type="compositionally biased region" description="Low complexity" evidence="1">
    <location>
        <begin position="243"/>
        <end position="252"/>
    </location>
</feature>
<keyword evidence="6" id="KW-1185">Reference proteome</keyword>
<dbReference type="STRING" id="1230383.A0A1M8A5F1"/>
<dbReference type="InterPro" id="IPR029473">
    <property type="entry name" value="MOR2-PAG1_mid"/>
</dbReference>
<feature type="region of interest" description="Disordered" evidence="1">
    <location>
        <begin position="128"/>
        <end position="156"/>
    </location>
</feature>
<sequence>MDDGAQVVIPDLDEEPLLLPNLEWQAARLLQSPVAPGAPPGGVAAPDAASLSPSYEATPPKGRAAPRLRHFRSGSLTDESKSSFRFGSSFTHTLPGVEHAPSPSRSDRGDGLSTFSFPVKKASFASLKAEIRGQPPTPSTKEPDAGSPSISDRAGRSGVLGDIASVSAGLAHATGMPRPRKHSKSGSQVSADSLAPSSSPSRLHPFRHAHQGSHLSEPSVEGALTSPSSAGAPGDVLSPPIALAPGDDGDALLPDLPRAPGARPMTYAIQQVLMQFQTLAEDALYAVLTVSHDADAIQVLFPTAVHRAAWEDVLETLAHLAQHDRELLIDAVLAWRAEVLDQPAPLHRQPSDAASLVSTSSQGTTSAGSTELVRRRRALAVTYLVCQALLRAVPPGTNDRMGEDLDDPAMDEFVTTLFHFLHLCSVDRESERGTLVRLHTSLQQQCFDAVARVLGELSRHCLPAIGEQFVSILRHSNAVAASRDNELLTEAAILGMRYLRITLYPMEAFEAGAEFLAVLAKFFAHSHGYRIKRAFARVLHTILEPVARSASVELHHPVWVAAMNTLLPRAQALAARSRYWGVAYPLWAMVLCASPPDVLVDRWSACVDSGLARWKERPKAADMRATVLACAAQLAWAYLFRCHEGTSPTARRLDAVLGPCLPSPRTALAPHDPSMDACVALLSAALFRQPEYTRPIVLDLLRHTHFERTAPLQPDTLQPTRMAVAVRAVACTLHAYVRGEPVPFPSAPHAPPEALPVDGAVAFPSADVAAAFAQFHTLIAQIALACDYLAKGLSVLDERTPLARGTNAPLVQGERATLDPEHWEVRTHAQGAFTVAYAREHQPQLELLRACIETWPRGLAPSLGTPTCLALLFRALFSVEPALHRASAAALVRLARGPDGAPPVLRALLPWLFRQDGLVWELQAHADVLLPKIAQAAALFVDLLDVWRTQRDPAALETLADAEAGALLLLCIPSVALRQHAVAALRTCAAAASAHGAAPPAAAQLLEANAAAFLDEDHPRLSTTQRARVAQWHDAPCALGRLAIASEHTALWALALPRMARRVAQQAPAVAQRLYMLLGGAVARLEPSVALVAHLRRSAAQVPPTLSLLRAAWRNYTLAWCAVGLEHTQHVALLVPYLACADADLQDAAADALGHVQAPALPALVHALVALPPPAEPASAPSAMARRLAAARVLAQAAPLLHDAPLAPQLLSWLHPTLAFLQSDVPPSVALLQLRRCVCETLRHLYAALPPAQAAQCVPPDLRQRLLVLLRDWATLQDGTRMAPLLAAIVERAAPDTPRDQVLLALRHEVHALVHAAEQALLALCAGPLDASAWLPAPTVLGWVCEMLAAPQAESRAAARGALYALLTHNREHEGLRAALLAQCYRELAQPDAARTVFVVMADMYTARALPLRAHQVVCVALTMLAHTAVDVRLAALLMLEALSRTRAPHASLAHVAPAVRSQQPAAYLEVQRTLCYELELPGDAPSALGPAEEASDAHAADRSAPRSGLGAQVLAELAAQVQEHVPPAHRGGVLGLLPPWLQGLRLGAPAGAALAHLVSLTLLCREAHPLATRALWHSVGIGLSTPEIHGLLSFFQAQALHCRSADVLDVARVAVASAPAPAMLVMQRYLYAALTPDIMVVATPAPPALEAPVPAPGTELPPLTPALPLLLMLGECVDELALQREHLAPLLHAVCMHVDGAPPLLAPAMLRVAEQVLSVMHTSSVQCDPASVATLRAAFAMSRADHAHMTAELVPHKVQALVDMLAALADEHGGPAMREAWRDVALHWATTGAVRRIACRSLQVLRALHAPYSAHMLPGLLARLADTLDAHDAVSYVLEALATLQSLLASAPREASAPLFWTAAACVGTATESVRGAALALLEAWLQTAELAPDALAALADARPGAWDAATPPLQHLLLRGLHRSQHDAVTLRVLVRLLDVRNDALVETPTEDRLLTLLVATLPWAMRACDSREDVDLPLLARLGEGLAALARAVERADVERVAHSIARQRFRRADELARQAAACLVVGRSSARAMHHVGLLLPMLYHDTEWVCEQVLVLLVPLLQACHAQGLAALAPDASLDPLFRLLRTPLAPLALDVLQAPPLVREEAHAHEGAGGWAGADSERAQRNMRAVATAWAAHSPEQGVQFVRDDSDERASQAELDALATQLDDLASFFVQDSEDPPSPQPSSEHVAKILARSTYRSRDSVVPLAAPLPDTTVSEASYDTTAGDAPRFFSSLDESGVSAALGGGDPFVVGRLAPRAGAASRAH</sequence>
<dbReference type="VEuPathDB" id="FungiDB:MSYG_2052"/>
<feature type="region of interest" description="Disordered" evidence="1">
    <location>
        <begin position="172"/>
        <end position="252"/>
    </location>
</feature>
<protein>
    <submittedName>
        <fullName evidence="5">Similar to S.cerevisiae protein TAO3 (Component of the RAM signaling network)</fullName>
    </submittedName>
</protein>
<feature type="compositionally biased region" description="Polar residues" evidence="1">
    <location>
        <begin position="83"/>
        <end position="92"/>
    </location>
</feature>
<dbReference type="OrthoDB" id="6287725at2759"/>
<feature type="compositionally biased region" description="Low complexity" evidence="1">
    <location>
        <begin position="187"/>
        <end position="201"/>
    </location>
</feature>
<dbReference type="PANTHER" id="PTHR12295">
    <property type="entry name" value="FURRY-RELATED"/>
    <property type="match status" value="1"/>
</dbReference>
<organism evidence="5 6">
    <name type="scientific">Malassezia sympodialis (strain ATCC 42132)</name>
    <name type="common">Atopic eczema-associated yeast</name>
    <dbReference type="NCBI Taxonomy" id="1230383"/>
    <lineage>
        <taxon>Eukaryota</taxon>
        <taxon>Fungi</taxon>
        <taxon>Dikarya</taxon>
        <taxon>Basidiomycota</taxon>
        <taxon>Ustilaginomycotina</taxon>
        <taxon>Malasseziomycetes</taxon>
        <taxon>Malasseziales</taxon>
        <taxon>Malasseziaceae</taxon>
        <taxon>Malassezia</taxon>
    </lineage>
</organism>
<evidence type="ECO:0000259" key="4">
    <source>
        <dbReference type="Pfam" id="PF14228"/>
    </source>
</evidence>
<dbReference type="Pfam" id="PF14222">
    <property type="entry name" value="MOR2-PAG1_N"/>
    <property type="match status" value="1"/>
</dbReference>
<proteinExistence type="predicted"/>
<feature type="domain" description="Cell morphogenesis protein C-terminal" evidence="3">
    <location>
        <begin position="1859"/>
        <end position="2105"/>
    </location>
</feature>
<dbReference type="GO" id="GO:0000902">
    <property type="term" value="P:cell morphogenesis"/>
    <property type="evidence" value="ECO:0007669"/>
    <property type="project" value="InterPro"/>
</dbReference>
<feature type="region of interest" description="Disordered" evidence="1">
    <location>
        <begin position="346"/>
        <end position="370"/>
    </location>
</feature>
<dbReference type="Pfam" id="PF14225">
    <property type="entry name" value="MOR2-PAG1_C"/>
    <property type="match status" value="1"/>
</dbReference>
<dbReference type="InterPro" id="IPR039867">
    <property type="entry name" value="Furry/Tao3/Mor2"/>
</dbReference>
<evidence type="ECO:0000259" key="2">
    <source>
        <dbReference type="Pfam" id="PF14222"/>
    </source>
</evidence>
<dbReference type="GO" id="GO:0005938">
    <property type="term" value="C:cell cortex"/>
    <property type="evidence" value="ECO:0007669"/>
    <property type="project" value="TreeGrafter"/>
</dbReference>
<dbReference type="Pfam" id="PF14228">
    <property type="entry name" value="MOR2-PAG1_mid"/>
    <property type="match status" value="1"/>
</dbReference>
<dbReference type="OMA" id="MRYLRIT"/>
<feature type="domain" description="Cell morphogenesis central region" evidence="4">
    <location>
        <begin position="1751"/>
        <end position="1822"/>
    </location>
</feature>
<feature type="domain" description="Cell morphogenesis protein N-terminal" evidence="2">
    <location>
        <begin position="376"/>
        <end position="947"/>
    </location>
</feature>
<gene>
    <name evidence="5" type="ORF">MSYG_2052</name>
</gene>
<evidence type="ECO:0000256" key="1">
    <source>
        <dbReference type="SAM" id="MobiDB-lite"/>
    </source>
</evidence>
<evidence type="ECO:0000259" key="3">
    <source>
        <dbReference type="Pfam" id="PF14225"/>
    </source>
</evidence>